<feature type="region of interest" description="Disordered" evidence="1">
    <location>
        <begin position="180"/>
        <end position="221"/>
    </location>
</feature>
<feature type="region of interest" description="Disordered" evidence="1">
    <location>
        <begin position="239"/>
        <end position="294"/>
    </location>
</feature>
<dbReference type="Proteomes" id="UP000016936">
    <property type="component" value="Unassembled WGS sequence"/>
</dbReference>
<evidence type="ECO:0000313" key="3">
    <source>
        <dbReference type="Proteomes" id="UP000016936"/>
    </source>
</evidence>
<sequence>MGERVQRVVSCRTLVHAPRGGTGSVLSQQREGKRDGPGLSQAWLHAPPDIQDGREEEKKAGGCEGSMCTRCGAVDAEQARLAGWGLAGVLWAAPCSMLRSSTAGFQKQSSLEQSLCCRRTQSVRPTRSGCTGLSLGWACSLVLYGCQCQCLCLCERERERERRGAWARCQFHFSAHPPTPVIHTPSSNGSRPPKRPPTRQQIDCPHQRQQTADSRPRAHSPVCLRPSVAEALVDNGQEAAGQPPITVTHGSLSRLHGGHADQDAHRSKHFSNLSGRSLEDPRPADGGDRGDQAPLASAGTVLALQEEASMSAALSKAPMLWRRMGVDLATLQISSAALLPPQLFLLTDIRLMLRWTPSC</sequence>
<dbReference type="HOGENOM" id="CLU_963064_0_0_1"/>
<evidence type="ECO:0000313" key="2">
    <source>
        <dbReference type="EMBL" id="EMD90904.1"/>
    </source>
</evidence>
<dbReference type="EMBL" id="KB445577">
    <property type="protein sequence ID" value="EMD90904.1"/>
    <property type="molecule type" value="Genomic_DNA"/>
</dbReference>
<feature type="compositionally biased region" description="Basic and acidic residues" evidence="1">
    <location>
        <begin position="277"/>
        <end position="291"/>
    </location>
</feature>
<dbReference type="OrthoDB" id="10370986at2759"/>
<gene>
    <name evidence="2" type="ORF">COCHEDRAFT_1204066</name>
</gene>
<organism evidence="2 3">
    <name type="scientific">Cochliobolus heterostrophus (strain C5 / ATCC 48332 / race O)</name>
    <name type="common">Southern corn leaf blight fungus</name>
    <name type="synonym">Bipolaris maydis</name>
    <dbReference type="NCBI Taxonomy" id="701091"/>
    <lineage>
        <taxon>Eukaryota</taxon>
        <taxon>Fungi</taxon>
        <taxon>Dikarya</taxon>
        <taxon>Ascomycota</taxon>
        <taxon>Pezizomycotina</taxon>
        <taxon>Dothideomycetes</taxon>
        <taxon>Pleosporomycetidae</taxon>
        <taxon>Pleosporales</taxon>
        <taxon>Pleosporineae</taxon>
        <taxon>Pleosporaceae</taxon>
        <taxon>Bipolaris</taxon>
    </lineage>
</organism>
<keyword evidence="3" id="KW-1185">Reference proteome</keyword>
<reference evidence="3" key="2">
    <citation type="journal article" date="2013" name="PLoS Genet.">
        <title>Comparative genome structure, secondary metabolite, and effector coding capacity across Cochliobolus pathogens.</title>
        <authorList>
            <person name="Condon B.J."/>
            <person name="Leng Y."/>
            <person name="Wu D."/>
            <person name="Bushley K.E."/>
            <person name="Ohm R.A."/>
            <person name="Otillar R."/>
            <person name="Martin J."/>
            <person name="Schackwitz W."/>
            <person name="Grimwood J."/>
            <person name="MohdZainudin N."/>
            <person name="Xue C."/>
            <person name="Wang R."/>
            <person name="Manning V.A."/>
            <person name="Dhillon B."/>
            <person name="Tu Z.J."/>
            <person name="Steffenson B.J."/>
            <person name="Salamov A."/>
            <person name="Sun H."/>
            <person name="Lowry S."/>
            <person name="LaButti K."/>
            <person name="Han J."/>
            <person name="Copeland A."/>
            <person name="Lindquist E."/>
            <person name="Barry K."/>
            <person name="Schmutz J."/>
            <person name="Baker S.E."/>
            <person name="Ciuffetti L.M."/>
            <person name="Grigoriev I.V."/>
            <person name="Zhong S."/>
            <person name="Turgeon B.G."/>
        </authorList>
    </citation>
    <scope>NUCLEOTIDE SEQUENCE [LARGE SCALE GENOMIC DNA]</scope>
    <source>
        <strain evidence="3">C5 / ATCC 48332 / race O</strain>
    </source>
</reference>
<dbReference type="AlphaFoldDB" id="M2TWL7"/>
<proteinExistence type="predicted"/>
<name>M2TWL7_COCH5</name>
<evidence type="ECO:0000256" key="1">
    <source>
        <dbReference type="SAM" id="MobiDB-lite"/>
    </source>
</evidence>
<feature type="region of interest" description="Disordered" evidence="1">
    <location>
        <begin position="20"/>
        <end position="56"/>
    </location>
</feature>
<accession>M2TWL7</accession>
<protein>
    <submittedName>
        <fullName evidence="2">Uncharacterized protein</fullName>
    </submittedName>
</protein>
<reference evidence="2 3" key="1">
    <citation type="journal article" date="2012" name="PLoS Pathog.">
        <title>Diverse lifestyles and strategies of plant pathogenesis encoded in the genomes of eighteen Dothideomycetes fungi.</title>
        <authorList>
            <person name="Ohm R.A."/>
            <person name="Feau N."/>
            <person name="Henrissat B."/>
            <person name="Schoch C.L."/>
            <person name="Horwitz B.A."/>
            <person name="Barry K.W."/>
            <person name="Condon B.J."/>
            <person name="Copeland A.C."/>
            <person name="Dhillon B."/>
            <person name="Glaser F."/>
            <person name="Hesse C.N."/>
            <person name="Kosti I."/>
            <person name="LaButti K."/>
            <person name="Lindquist E.A."/>
            <person name="Lucas S."/>
            <person name="Salamov A.A."/>
            <person name="Bradshaw R.E."/>
            <person name="Ciuffetti L."/>
            <person name="Hamelin R.C."/>
            <person name="Kema G.H.J."/>
            <person name="Lawrence C."/>
            <person name="Scott J.A."/>
            <person name="Spatafora J.W."/>
            <person name="Turgeon B.G."/>
            <person name="de Wit P.J.G.M."/>
            <person name="Zhong S."/>
            <person name="Goodwin S.B."/>
            <person name="Grigoriev I.V."/>
        </authorList>
    </citation>
    <scope>NUCLEOTIDE SEQUENCE [LARGE SCALE GENOMIC DNA]</scope>
    <source>
        <strain evidence="3">C5 / ATCC 48332 / race O</strain>
    </source>
</reference>